<feature type="domain" description="Ig-like" evidence="1">
    <location>
        <begin position="58"/>
        <end position="99"/>
    </location>
</feature>
<dbReference type="EMBL" id="CM029040">
    <property type="protein sequence ID" value="KAG2635374.1"/>
    <property type="molecule type" value="Genomic_DNA"/>
</dbReference>
<dbReference type="AlphaFoldDB" id="A0A8T0VQ52"/>
<accession>A0A8T0VQ52</accession>
<reference evidence="2" key="1">
    <citation type="submission" date="2020-05" db="EMBL/GenBank/DDBJ databases">
        <title>WGS assembly of Panicum virgatum.</title>
        <authorList>
            <person name="Lovell J.T."/>
            <person name="Jenkins J."/>
            <person name="Shu S."/>
            <person name="Juenger T.E."/>
            <person name="Schmutz J."/>
        </authorList>
    </citation>
    <scope>NUCLEOTIDE SEQUENCE</scope>
    <source>
        <strain evidence="2">AP13</strain>
    </source>
</reference>
<evidence type="ECO:0000259" key="1">
    <source>
        <dbReference type="PROSITE" id="PS50835"/>
    </source>
</evidence>
<protein>
    <recommendedName>
        <fullName evidence="1">Ig-like domain-containing protein</fullName>
    </recommendedName>
</protein>
<name>A0A8T0VQ52_PANVG</name>
<keyword evidence="3" id="KW-1185">Reference proteome</keyword>
<dbReference type="InterPro" id="IPR007110">
    <property type="entry name" value="Ig-like_dom"/>
</dbReference>
<sequence length="99" mass="10830">MLPLLLPLQEPQPLRLSLAVSLFLPSLAVPPPLDSSTSMAIEFISYSIVYVLLERSVPRLKIRLRGLLSGSRSPQAGKPILHCLTCSTHGSCMGVSIYW</sequence>
<evidence type="ECO:0000313" key="2">
    <source>
        <dbReference type="EMBL" id="KAG2635374.1"/>
    </source>
</evidence>
<dbReference type="Proteomes" id="UP000823388">
    <property type="component" value="Chromosome 2N"/>
</dbReference>
<gene>
    <name evidence="2" type="ORF">PVAP13_2NG351003</name>
</gene>
<organism evidence="2 3">
    <name type="scientific">Panicum virgatum</name>
    <name type="common">Blackwell switchgrass</name>
    <dbReference type="NCBI Taxonomy" id="38727"/>
    <lineage>
        <taxon>Eukaryota</taxon>
        <taxon>Viridiplantae</taxon>
        <taxon>Streptophyta</taxon>
        <taxon>Embryophyta</taxon>
        <taxon>Tracheophyta</taxon>
        <taxon>Spermatophyta</taxon>
        <taxon>Magnoliopsida</taxon>
        <taxon>Liliopsida</taxon>
        <taxon>Poales</taxon>
        <taxon>Poaceae</taxon>
        <taxon>PACMAD clade</taxon>
        <taxon>Panicoideae</taxon>
        <taxon>Panicodae</taxon>
        <taxon>Paniceae</taxon>
        <taxon>Panicinae</taxon>
        <taxon>Panicum</taxon>
        <taxon>Panicum sect. Hiantes</taxon>
    </lineage>
</organism>
<dbReference type="PROSITE" id="PS50835">
    <property type="entry name" value="IG_LIKE"/>
    <property type="match status" value="1"/>
</dbReference>
<comment type="caution">
    <text evidence="2">The sequence shown here is derived from an EMBL/GenBank/DDBJ whole genome shotgun (WGS) entry which is preliminary data.</text>
</comment>
<proteinExistence type="predicted"/>
<evidence type="ECO:0000313" key="3">
    <source>
        <dbReference type="Proteomes" id="UP000823388"/>
    </source>
</evidence>